<feature type="region of interest" description="Disordered" evidence="1">
    <location>
        <begin position="226"/>
        <end position="250"/>
    </location>
</feature>
<name>A0A2P5YPE6_GOSBA</name>
<evidence type="ECO:0000313" key="3">
    <source>
        <dbReference type="Proteomes" id="UP000239757"/>
    </source>
</evidence>
<evidence type="ECO:0000256" key="1">
    <source>
        <dbReference type="SAM" id="MobiDB-lite"/>
    </source>
</evidence>
<reference evidence="2 3" key="1">
    <citation type="submission" date="2015-01" db="EMBL/GenBank/DDBJ databases">
        <title>Genome of allotetraploid Gossypium barbadense reveals genomic plasticity and fiber elongation in cotton evolution.</title>
        <authorList>
            <person name="Chen X."/>
            <person name="Liu X."/>
            <person name="Zhao B."/>
            <person name="Zheng H."/>
            <person name="Hu Y."/>
            <person name="Lu G."/>
            <person name="Yang C."/>
            <person name="Chen J."/>
            <person name="Shan C."/>
            <person name="Zhang L."/>
            <person name="Zhou Y."/>
            <person name="Wang L."/>
            <person name="Guo W."/>
            <person name="Bai Y."/>
            <person name="Ruan J."/>
            <person name="Shangguan X."/>
            <person name="Mao Y."/>
            <person name="Jiang J."/>
            <person name="Zhu Y."/>
            <person name="Lei J."/>
            <person name="Kang H."/>
            <person name="Chen S."/>
            <person name="He X."/>
            <person name="Wang R."/>
            <person name="Wang Y."/>
            <person name="Chen J."/>
            <person name="Wang L."/>
            <person name="Yu S."/>
            <person name="Wang B."/>
            <person name="Wei J."/>
            <person name="Song S."/>
            <person name="Lu X."/>
            <person name="Gao Z."/>
            <person name="Gu W."/>
            <person name="Deng X."/>
            <person name="Ma D."/>
            <person name="Wang S."/>
            <person name="Liang W."/>
            <person name="Fang L."/>
            <person name="Cai C."/>
            <person name="Zhu X."/>
            <person name="Zhou B."/>
            <person name="Zhang Y."/>
            <person name="Chen Z."/>
            <person name="Xu S."/>
            <person name="Zhu R."/>
            <person name="Wang S."/>
            <person name="Zhang T."/>
            <person name="Zhao G."/>
        </authorList>
    </citation>
    <scope>NUCLEOTIDE SEQUENCE [LARGE SCALE GENOMIC DNA]</scope>
    <source>
        <strain evidence="3">cv. Xinhai21</strain>
        <tissue evidence="2">Leaf</tissue>
    </source>
</reference>
<dbReference type="EMBL" id="KZ662921">
    <property type="protein sequence ID" value="PPS17477.1"/>
    <property type="molecule type" value="Genomic_DNA"/>
</dbReference>
<dbReference type="AlphaFoldDB" id="A0A2P5YPE6"/>
<dbReference type="Proteomes" id="UP000239757">
    <property type="component" value="Unassembled WGS sequence"/>
</dbReference>
<protein>
    <submittedName>
        <fullName evidence="2">Uncharacterized protein</fullName>
    </submittedName>
</protein>
<organism evidence="2 3">
    <name type="scientific">Gossypium barbadense</name>
    <name type="common">Sea Island cotton</name>
    <name type="synonym">Hibiscus barbadensis</name>
    <dbReference type="NCBI Taxonomy" id="3634"/>
    <lineage>
        <taxon>Eukaryota</taxon>
        <taxon>Viridiplantae</taxon>
        <taxon>Streptophyta</taxon>
        <taxon>Embryophyta</taxon>
        <taxon>Tracheophyta</taxon>
        <taxon>Spermatophyta</taxon>
        <taxon>Magnoliopsida</taxon>
        <taxon>eudicotyledons</taxon>
        <taxon>Gunneridae</taxon>
        <taxon>Pentapetalae</taxon>
        <taxon>rosids</taxon>
        <taxon>malvids</taxon>
        <taxon>Malvales</taxon>
        <taxon>Malvaceae</taxon>
        <taxon>Malvoideae</taxon>
        <taxon>Gossypium</taxon>
    </lineage>
</organism>
<gene>
    <name evidence="2" type="ORF">GOBAR_AA03099</name>
</gene>
<proteinExistence type="predicted"/>
<sequence length="344" mass="39269">MSYSQGRGRSEQGQTRSCDKAMCTNMPKVGDKVLLDAADPHIVTTKPNKEVPLTVFSIFPFGTIEVSHPKFDTFKVNNTRLKPYFDENDSRNEEFPTQTRPSTRVCLRPSENRAKISPTLAMINRHGNQEDLFQILWARPLGVGCCIDWTVLEQVQLADDVQALLTTDPSDLFFAIIELTFLELTLELCSTFHVQDVMTNFDDPRIVQFRLGSLVRQLSIPEFDPEDITNDVPPHHEDPPSQPPPPSHPVHAATLYADISECLTRFEQQCFQRFDHIDAALYYKELQSSPLLRNLKLHWKRFSTTTMSCLTTTIATTRYNILLVQDLWTNEPPPPPEYPPPPSR</sequence>
<accession>A0A2P5YPE6</accession>
<evidence type="ECO:0000313" key="2">
    <source>
        <dbReference type="EMBL" id="PPS17477.1"/>
    </source>
</evidence>